<dbReference type="InterPro" id="IPR023614">
    <property type="entry name" value="Porin_dom_sf"/>
</dbReference>
<evidence type="ECO:0000256" key="1">
    <source>
        <dbReference type="SAM" id="SignalP"/>
    </source>
</evidence>
<gene>
    <name evidence="2" type="ORF">PXH66_04535</name>
</gene>
<dbReference type="AlphaFoldDB" id="A0AAF0CQC8"/>
<dbReference type="InterPro" id="IPR010870">
    <property type="entry name" value="Porin_O/P"/>
</dbReference>
<feature type="signal peptide" evidence="1">
    <location>
        <begin position="1"/>
        <end position="25"/>
    </location>
</feature>
<proteinExistence type="predicted"/>
<keyword evidence="3" id="KW-1185">Reference proteome</keyword>
<dbReference type="Pfam" id="PF07396">
    <property type="entry name" value="Porin_O_P"/>
    <property type="match status" value="1"/>
</dbReference>
<dbReference type="EMBL" id="CP119075">
    <property type="protein sequence ID" value="WED66112.1"/>
    <property type="molecule type" value="Genomic_DNA"/>
</dbReference>
<dbReference type="SUPFAM" id="SSF56935">
    <property type="entry name" value="Porins"/>
    <property type="match status" value="1"/>
</dbReference>
<name>A0AAF0CQC8_9BACT</name>
<dbReference type="RefSeq" id="WP_330931303.1">
    <property type="nucleotide sequence ID" value="NZ_CP119075.1"/>
</dbReference>
<protein>
    <submittedName>
        <fullName evidence="2">Porin</fullName>
    </submittedName>
</protein>
<keyword evidence="1" id="KW-0732">Signal</keyword>
<sequence>MTTNLFRRVVLLGALLSGLATAAMAQDSGALLNVLVRKGILTDQEAEDIRAELTAESHAALMSSISGGKSTHSLAISGRLQVQYAGINTDAAGVDSTNEVFLRRVYFGAKAAVGAGWTANLVYDFAGENFDKAYIEYAGLMGDQAFAVDLGVRKVNFGMEEWTSSGSLDSIERSGTTRYFVEGNNGRRLGAGSYRVGAFFEGNPNARKQKTEGVYYGAAVTNPERSSGPGGASDGSNNSQAYWADIGYSGFFGPESQSSYRVGAAVSLLSDQGGRNPTDGSDLTGFNLYGNLEHGVFKLAGEYLSATVDDGIAAGRDASPWGVWIQPSVMVTDKLELVGRYSFTNSDNRGIKVSDGVRSAPASLTGDNLTELYLGLNYYIVGSDLKLQLGYVHGTAERGDLEESANGVRSQMQINF</sequence>
<organism evidence="2 3">
    <name type="scientific">Synoicihabitans lomoniglobus</name>
    <dbReference type="NCBI Taxonomy" id="2909285"/>
    <lineage>
        <taxon>Bacteria</taxon>
        <taxon>Pseudomonadati</taxon>
        <taxon>Verrucomicrobiota</taxon>
        <taxon>Opitutia</taxon>
        <taxon>Opitutales</taxon>
        <taxon>Opitutaceae</taxon>
        <taxon>Synoicihabitans</taxon>
    </lineage>
</organism>
<dbReference type="Gene3D" id="2.40.160.10">
    <property type="entry name" value="Porin"/>
    <property type="match status" value="1"/>
</dbReference>
<feature type="chain" id="PRO_5042146799" evidence="1">
    <location>
        <begin position="26"/>
        <end position="416"/>
    </location>
</feature>
<accession>A0AAF0CQC8</accession>
<dbReference type="KEGG" id="slom:PXH66_04535"/>
<dbReference type="Proteomes" id="UP001218638">
    <property type="component" value="Chromosome"/>
</dbReference>
<evidence type="ECO:0000313" key="2">
    <source>
        <dbReference type="EMBL" id="WED66112.1"/>
    </source>
</evidence>
<reference evidence="2" key="1">
    <citation type="submission" date="2023-03" db="EMBL/GenBank/DDBJ databases">
        <title>Lomoglobus Profundus gen. nov., sp. nov., a novel member of the phylum Verrucomicrobia, isolated from deep-marine sediment of South China Sea.</title>
        <authorList>
            <person name="Ahmad T."/>
            <person name="Ishaq S.E."/>
            <person name="Wang F."/>
        </authorList>
    </citation>
    <scope>NUCLEOTIDE SEQUENCE</scope>
    <source>
        <strain evidence="2">LMO-M01</strain>
    </source>
</reference>
<evidence type="ECO:0000313" key="3">
    <source>
        <dbReference type="Proteomes" id="UP001218638"/>
    </source>
</evidence>